<gene>
    <name evidence="1" type="ORF">C2G38_2161751</name>
</gene>
<dbReference type="AlphaFoldDB" id="A0A397VYS3"/>
<protein>
    <submittedName>
        <fullName evidence="1">Uncharacterized protein</fullName>
    </submittedName>
</protein>
<dbReference type="EMBL" id="QKWP01000114">
    <property type="protein sequence ID" value="RIB26991.1"/>
    <property type="molecule type" value="Genomic_DNA"/>
</dbReference>
<proteinExistence type="predicted"/>
<name>A0A397VYS3_9GLOM</name>
<sequence>MKLIDIKKKSRYILWMQSIPSTIEAPVSRPEELGFREETKSQISDLSPNGLLCNTNIQVIKTPRGIKDSALHAIIAPQYSEEKVNARIKEATDNLRQEFIKSTEKTLKTIKKQKDLECNQIKIDMRNKSKNLFEFTLKKYI</sequence>
<evidence type="ECO:0000313" key="2">
    <source>
        <dbReference type="Proteomes" id="UP000266673"/>
    </source>
</evidence>
<keyword evidence="2" id="KW-1185">Reference proteome</keyword>
<evidence type="ECO:0000313" key="1">
    <source>
        <dbReference type="EMBL" id="RIB26991.1"/>
    </source>
</evidence>
<organism evidence="1 2">
    <name type="scientific">Gigaspora rosea</name>
    <dbReference type="NCBI Taxonomy" id="44941"/>
    <lineage>
        <taxon>Eukaryota</taxon>
        <taxon>Fungi</taxon>
        <taxon>Fungi incertae sedis</taxon>
        <taxon>Mucoromycota</taxon>
        <taxon>Glomeromycotina</taxon>
        <taxon>Glomeromycetes</taxon>
        <taxon>Diversisporales</taxon>
        <taxon>Gigasporaceae</taxon>
        <taxon>Gigaspora</taxon>
    </lineage>
</organism>
<dbReference type="Proteomes" id="UP000266673">
    <property type="component" value="Unassembled WGS sequence"/>
</dbReference>
<accession>A0A397VYS3</accession>
<comment type="caution">
    <text evidence="1">The sequence shown here is derived from an EMBL/GenBank/DDBJ whole genome shotgun (WGS) entry which is preliminary data.</text>
</comment>
<reference evidence="1 2" key="1">
    <citation type="submission" date="2018-06" db="EMBL/GenBank/DDBJ databases">
        <title>Comparative genomics reveals the genomic features of Rhizophagus irregularis, R. cerebriforme, R. diaphanum and Gigaspora rosea, and their symbiotic lifestyle signature.</title>
        <authorList>
            <person name="Morin E."/>
            <person name="San Clemente H."/>
            <person name="Chen E.C.H."/>
            <person name="De La Providencia I."/>
            <person name="Hainaut M."/>
            <person name="Kuo A."/>
            <person name="Kohler A."/>
            <person name="Murat C."/>
            <person name="Tang N."/>
            <person name="Roy S."/>
            <person name="Loubradou J."/>
            <person name="Henrissat B."/>
            <person name="Grigoriev I.V."/>
            <person name="Corradi N."/>
            <person name="Roux C."/>
            <person name="Martin F.M."/>
        </authorList>
    </citation>
    <scope>NUCLEOTIDE SEQUENCE [LARGE SCALE GENOMIC DNA]</scope>
    <source>
        <strain evidence="1 2">DAOM 194757</strain>
    </source>
</reference>